<feature type="region of interest" description="Disordered" evidence="1">
    <location>
        <begin position="23"/>
        <end position="97"/>
    </location>
</feature>
<proteinExistence type="predicted"/>
<dbReference type="PANTHER" id="PTHR10782:SF4">
    <property type="entry name" value="TONALLI, ISOFORM E"/>
    <property type="match status" value="1"/>
</dbReference>
<sequence>MGSAAPSNTVPFPVTDARFVHDLSGSPAAHSAPGPITNGSPVHRVDRSPASGYMFQPSGNGTQAAQNGHNRDTSFGRASTSTASPRPDPPPLKRRRTDLSLSAPMTCSSLLQILNQYIDSCGGPQMFEMTIERPRLMLLKEACQKEDEFFVVLHQLFCMWSLHPPDTYASLPVDRETIDNAFAILENLLKKNQFMALAHQQWLARFPVPAGQFSRGHIGGAAVIRHISTFLDALVHGYEQWVTACMQRRFPFLVDELLAHLGCLSPVLQFILFTSCRRRLGIPDDNLGHQMEQAFREDQNGHRSSATGRHALAPVSSQREIEQRNISLINFYKLTIEAVPRRAGQPSYRNPSIPSAAASSSQQMGGANRSPSAQRPQPLQIAVQRSQPASVQLPQQHQGGSSPYSMPHPFSPAPSQPSTAKFNPQTASPVLNRGDSTQITLPNASIPMARQQRHNTVPSPAQLQPRVVGSNVSNQQSQVLPSQYLFHRQQALASGLPPLSPQQFNQHHYERNLQAATVTSPTQGSLPAIRPMPPSAPQASRVVQSTPNIPPQQAPYVWTQGAQSLPIPRGHVANGVQPGPTLAAQPTAQQTPQRDTPRQLPRTATEPLLPPLGTVIGRPDWPYDPTDRKAVLMSLHQAHVRSPKRVMKNGETERFYQAVKSLPVGPVPVVPKKTMYEFRFEVTDEQFALAATKSSAHKGLLPVIEHFNGALRWRIRCCALPSSPKTPTEEQWVTQDMSWPSHIHMTLNGKVLYVRRQPHNGKDLPTEVTDFVVRGTNVLMVVIHGAQGEGHKNHHLAVEVLETLSHSTIVNAIWSKGVLPEQDTLQTIKQRLTSSVDDEVAFDAPDLSIDLADPFSATIFKTPARGAACTHMECFDLENWLNTRPAKPAPGKCTHTKQQGSGPCTCPNSAGYAARGTEPSNPDKWRCPICSGDARPCSLRIDLFLSGVRAQLEQEGKLRAKSMRVKADGSWSVVVDDEGEEDGGGGGGEAGSDGEGPAAAAARWKSRGVAAAAAAAVRASVGLALPVRREVEVIEID</sequence>
<feature type="compositionally biased region" description="Low complexity" evidence="1">
    <location>
        <begin position="580"/>
        <end position="603"/>
    </location>
</feature>
<dbReference type="Gene3D" id="3.30.40.10">
    <property type="entry name" value="Zinc/RING finger domain, C3HC4 (zinc finger)"/>
    <property type="match status" value="1"/>
</dbReference>
<dbReference type="EMBL" id="MU863626">
    <property type="protein sequence ID" value="KAK4104476.1"/>
    <property type="molecule type" value="Genomic_DNA"/>
</dbReference>
<protein>
    <recommendedName>
        <fullName evidence="4">SP-RING-type domain-containing protein</fullName>
    </recommendedName>
</protein>
<reference evidence="2" key="2">
    <citation type="submission" date="2023-05" db="EMBL/GenBank/DDBJ databases">
        <authorList>
            <consortium name="Lawrence Berkeley National Laboratory"/>
            <person name="Steindorff A."/>
            <person name="Hensen N."/>
            <person name="Bonometti L."/>
            <person name="Westerberg I."/>
            <person name="Brannstrom I.O."/>
            <person name="Guillou S."/>
            <person name="Cros-Aarteil S."/>
            <person name="Calhoun S."/>
            <person name="Haridas S."/>
            <person name="Kuo A."/>
            <person name="Mondo S."/>
            <person name="Pangilinan J."/>
            <person name="Riley R."/>
            <person name="Labutti K."/>
            <person name="Andreopoulos B."/>
            <person name="Lipzen A."/>
            <person name="Chen C."/>
            <person name="Yanf M."/>
            <person name="Daum C."/>
            <person name="Ng V."/>
            <person name="Clum A."/>
            <person name="Ohm R."/>
            <person name="Martin F."/>
            <person name="Silar P."/>
            <person name="Natvig D."/>
            <person name="Lalanne C."/>
            <person name="Gautier V."/>
            <person name="Ament-Velasquez S.L."/>
            <person name="Kruys A."/>
            <person name="Hutchinson M.I."/>
            <person name="Powell A.J."/>
            <person name="Barry K."/>
            <person name="Miller A.N."/>
            <person name="Grigoriev I.V."/>
            <person name="Debuchy R."/>
            <person name="Gladieux P."/>
            <person name="Thoren M.H."/>
            <person name="Johannesson H."/>
        </authorList>
    </citation>
    <scope>NUCLEOTIDE SEQUENCE</scope>
    <source>
        <strain evidence="2">CBS 757.83</strain>
    </source>
</reference>
<dbReference type="GO" id="GO:0000785">
    <property type="term" value="C:chromatin"/>
    <property type="evidence" value="ECO:0007669"/>
    <property type="project" value="TreeGrafter"/>
</dbReference>
<evidence type="ECO:0000256" key="1">
    <source>
        <dbReference type="SAM" id="MobiDB-lite"/>
    </source>
</evidence>
<name>A0AAN6QBL8_9PEZI</name>
<dbReference type="Proteomes" id="UP001305647">
    <property type="component" value="Unassembled WGS sequence"/>
</dbReference>
<accession>A0AAN6QBL8</accession>
<dbReference type="GO" id="GO:0016925">
    <property type="term" value="P:protein sumoylation"/>
    <property type="evidence" value="ECO:0007669"/>
    <property type="project" value="TreeGrafter"/>
</dbReference>
<feature type="compositionally biased region" description="Polar residues" evidence="1">
    <location>
        <begin position="416"/>
        <end position="440"/>
    </location>
</feature>
<dbReference type="GO" id="GO:0061665">
    <property type="term" value="F:SUMO ligase activity"/>
    <property type="evidence" value="ECO:0007669"/>
    <property type="project" value="TreeGrafter"/>
</dbReference>
<feature type="region of interest" description="Disordered" evidence="1">
    <location>
        <begin position="519"/>
        <end position="548"/>
    </location>
</feature>
<dbReference type="AlphaFoldDB" id="A0AAN6QBL8"/>
<comment type="caution">
    <text evidence="2">The sequence shown here is derived from an EMBL/GenBank/DDBJ whole genome shotgun (WGS) entry which is preliminary data.</text>
</comment>
<feature type="region of interest" description="Disordered" evidence="1">
    <location>
        <begin position="343"/>
        <end position="440"/>
    </location>
</feature>
<gene>
    <name evidence="2" type="ORF">N658DRAFT_179098</name>
</gene>
<evidence type="ECO:0000313" key="3">
    <source>
        <dbReference type="Proteomes" id="UP001305647"/>
    </source>
</evidence>
<feature type="region of interest" description="Disordered" evidence="1">
    <location>
        <begin position="575"/>
        <end position="613"/>
    </location>
</feature>
<keyword evidence="3" id="KW-1185">Reference proteome</keyword>
<feature type="compositionally biased region" description="Gly residues" evidence="1">
    <location>
        <begin position="984"/>
        <end position="994"/>
    </location>
</feature>
<dbReference type="InterPro" id="IPR013083">
    <property type="entry name" value="Znf_RING/FYVE/PHD"/>
</dbReference>
<evidence type="ECO:0008006" key="4">
    <source>
        <dbReference type="Google" id="ProtNLM"/>
    </source>
</evidence>
<dbReference type="PANTHER" id="PTHR10782">
    <property type="entry name" value="ZINC FINGER MIZ DOMAIN-CONTAINING PROTEIN"/>
    <property type="match status" value="1"/>
</dbReference>
<feature type="region of interest" description="Disordered" evidence="1">
    <location>
        <begin position="974"/>
        <end position="1001"/>
    </location>
</feature>
<organism evidence="2 3">
    <name type="scientific">Parathielavia hyrcaniae</name>
    <dbReference type="NCBI Taxonomy" id="113614"/>
    <lineage>
        <taxon>Eukaryota</taxon>
        <taxon>Fungi</taxon>
        <taxon>Dikarya</taxon>
        <taxon>Ascomycota</taxon>
        <taxon>Pezizomycotina</taxon>
        <taxon>Sordariomycetes</taxon>
        <taxon>Sordariomycetidae</taxon>
        <taxon>Sordariales</taxon>
        <taxon>Chaetomiaceae</taxon>
        <taxon>Parathielavia</taxon>
    </lineage>
</organism>
<feature type="compositionally biased region" description="Polar residues" evidence="1">
    <location>
        <begin position="537"/>
        <end position="547"/>
    </location>
</feature>
<reference evidence="2" key="1">
    <citation type="journal article" date="2023" name="Mol. Phylogenet. Evol.">
        <title>Genome-scale phylogeny and comparative genomics of the fungal order Sordariales.</title>
        <authorList>
            <person name="Hensen N."/>
            <person name="Bonometti L."/>
            <person name="Westerberg I."/>
            <person name="Brannstrom I.O."/>
            <person name="Guillou S."/>
            <person name="Cros-Aarteil S."/>
            <person name="Calhoun S."/>
            <person name="Haridas S."/>
            <person name="Kuo A."/>
            <person name="Mondo S."/>
            <person name="Pangilinan J."/>
            <person name="Riley R."/>
            <person name="LaButti K."/>
            <person name="Andreopoulos B."/>
            <person name="Lipzen A."/>
            <person name="Chen C."/>
            <person name="Yan M."/>
            <person name="Daum C."/>
            <person name="Ng V."/>
            <person name="Clum A."/>
            <person name="Steindorff A."/>
            <person name="Ohm R.A."/>
            <person name="Martin F."/>
            <person name="Silar P."/>
            <person name="Natvig D.O."/>
            <person name="Lalanne C."/>
            <person name="Gautier V."/>
            <person name="Ament-Velasquez S.L."/>
            <person name="Kruys A."/>
            <person name="Hutchinson M.I."/>
            <person name="Powell A.J."/>
            <person name="Barry K."/>
            <person name="Miller A.N."/>
            <person name="Grigoriev I.V."/>
            <person name="Debuchy R."/>
            <person name="Gladieux P."/>
            <person name="Hiltunen Thoren M."/>
            <person name="Johannesson H."/>
        </authorList>
    </citation>
    <scope>NUCLEOTIDE SEQUENCE</scope>
    <source>
        <strain evidence="2">CBS 757.83</strain>
    </source>
</reference>
<feature type="region of interest" description="Disordered" evidence="1">
    <location>
        <begin position="296"/>
        <end position="318"/>
    </location>
</feature>
<feature type="compositionally biased region" description="Polar residues" evidence="1">
    <location>
        <begin position="57"/>
        <end position="68"/>
    </location>
</feature>
<evidence type="ECO:0000313" key="2">
    <source>
        <dbReference type="EMBL" id="KAK4104476.1"/>
    </source>
</evidence>
<feature type="compositionally biased region" description="Polar residues" evidence="1">
    <location>
        <begin position="362"/>
        <end position="404"/>
    </location>
</feature>